<keyword evidence="3" id="KW-1185">Reference proteome</keyword>
<feature type="compositionally biased region" description="Basic residues" evidence="1">
    <location>
        <begin position="55"/>
        <end position="65"/>
    </location>
</feature>
<name>A0A4Y2S299_ARAVE</name>
<dbReference type="AlphaFoldDB" id="A0A4Y2S299"/>
<evidence type="ECO:0000256" key="1">
    <source>
        <dbReference type="SAM" id="MobiDB-lite"/>
    </source>
</evidence>
<dbReference type="EMBL" id="BGPR01019485">
    <property type="protein sequence ID" value="GBN82087.1"/>
    <property type="molecule type" value="Genomic_DNA"/>
</dbReference>
<accession>A0A4Y2S299</accession>
<proteinExistence type="predicted"/>
<protein>
    <submittedName>
        <fullName evidence="2">Uncharacterized protein</fullName>
    </submittedName>
</protein>
<sequence>MLVRKGEKKVPVRLKGKEGVPKWEGENKRRYLGAINLRGVWCLKGRKGKKENSRRGRNGKRRHFVRSNGNLKGKERGKKAPKSSWWKEGTCMGKEEKKRAPKRLKG</sequence>
<evidence type="ECO:0000313" key="2">
    <source>
        <dbReference type="EMBL" id="GBN82087.1"/>
    </source>
</evidence>
<organism evidence="2 3">
    <name type="scientific">Araneus ventricosus</name>
    <name type="common">Orbweaver spider</name>
    <name type="synonym">Epeira ventricosa</name>
    <dbReference type="NCBI Taxonomy" id="182803"/>
    <lineage>
        <taxon>Eukaryota</taxon>
        <taxon>Metazoa</taxon>
        <taxon>Ecdysozoa</taxon>
        <taxon>Arthropoda</taxon>
        <taxon>Chelicerata</taxon>
        <taxon>Arachnida</taxon>
        <taxon>Araneae</taxon>
        <taxon>Araneomorphae</taxon>
        <taxon>Entelegynae</taxon>
        <taxon>Araneoidea</taxon>
        <taxon>Araneidae</taxon>
        <taxon>Araneus</taxon>
    </lineage>
</organism>
<dbReference type="Proteomes" id="UP000499080">
    <property type="component" value="Unassembled WGS sequence"/>
</dbReference>
<comment type="caution">
    <text evidence="2">The sequence shown here is derived from an EMBL/GenBank/DDBJ whole genome shotgun (WGS) entry which is preliminary data.</text>
</comment>
<reference evidence="2 3" key="1">
    <citation type="journal article" date="2019" name="Sci. Rep.">
        <title>Orb-weaving spider Araneus ventricosus genome elucidates the spidroin gene catalogue.</title>
        <authorList>
            <person name="Kono N."/>
            <person name="Nakamura H."/>
            <person name="Ohtoshi R."/>
            <person name="Moran D.A.P."/>
            <person name="Shinohara A."/>
            <person name="Yoshida Y."/>
            <person name="Fujiwara M."/>
            <person name="Mori M."/>
            <person name="Tomita M."/>
            <person name="Arakawa K."/>
        </authorList>
    </citation>
    <scope>NUCLEOTIDE SEQUENCE [LARGE SCALE GENOMIC DNA]</scope>
</reference>
<gene>
    <name evidence="2" type="ORF">AVEN_47541_1</name>
</gene>
<feature type="region of interest" description="Disordered" evidence="1">
    <location>
        <begin position="46"/>
        <end position="106"/>
    </location>
</feature>
<evidence type="ECO:0000313" key="3">
    <source>
        <dbReference type="Proteomes" id="UP000499080"/>
    </source>
</evidence>